<comment type="caution">
    <text evidence="1">The sequence shown here is derived from an EMBL/GenBank/DDBJ whole genome shotgun (WGS) entry which is preliminary data.</text>
</comment>
<dbReference type="EMBL" id="BMIN01000009">
    <property type="protein sequence ID" value="GGD15288.1"/>
    <property type="molecule type" value="Genomic_DNA"/>
</dbReference>
<organism evidence="1 2">
    <name type="scientific">Pontibacillus salipaludis</name>
    <dbReference type="NCBI Taxonomy" id="1697394"/>
    <lineage>
        <taxon>Bacteria</taxon>
        <taxon>Bacillati</taxon>
        <taxon>Bacillota</taxon>
        <taxon>Bacilli</taxon>
        <taxon>Bacillales</taxon>
        <taxon>Bacillaceae</taxon>
        <taxon>Pontibacillus</taxon>
    </lineage>
</organism>
<sequence>MKQIVAILLSMVAIVVFTTVYFYSSTEGIREEIFQESGYTLKLEDPAVTADVNIQKEWMNEKKTDVDEKVLEKGSSTVILESVSIDSESNYTLTFDIRQSFSNEEKGGFLTSFNRGVGEVTFKPKEKVAFYTSNGEQISIDQVMLDESSGPNERYTVTLNRDYLVDVQDYIRMELDYQYYTYRQE</sequence>
<protein>
    <recommendedName>
        <fullName evidence="3">DUF5640 domain-containing protein</fullName>
    </recommendedName>
</protein>
<evidence type="ECO:0000313" key="1">
    <source>
        <dbReference type="EMBL" id="GGD15288.1"/>
    </source>
</evidence>
<keyword evidence="2" id="KW-1185">Reference proteome</keyword>
<dbReference type="RefSeq" id="WP_188653988.1">
    <property type="nucleotide sequence ID" value="NZ_BMIN01000009.1"/>
</dbReference>
<proteinExistence type="predicted"/>
<reference evidence="2" key="1">
    <citation type="journal article" date="2019" name="Int. J. Syst. Evol. Microbiol.">
        <title>The Global Catalogue of Microorganisms (GCM) 10K type strain sequencing project: providing services to taxonomists for standard genome sequencing and annotation.</title>
        <authorList>
            <consortium name="The Broad Institute Genomics Platform"/>
            <consortium name="The Broad Institute Genome Sequencing Center for Infectious Disease"/>
            <person name="Wu L."/>
            <person name="Ma J."/>
        </authorList>
    </citation>
    <scope>NUCLEOTIDE SEQUENCE [LARGE SCALE GENOMIC DNA]</scope>
    <source>
        <strain evidence="2">CGMCC 1.15353</strain>
    </source>
</reference>
<evidence type="ECO:0008006" key="3">
    <source>
        <dbReference type="Google" id="ProtNLM"/>
    </source>
</evidence>
<gene>
    <name evidence="1" type="ORF">GCM10011389_23730</name>
</gene>
<dbReference type="Proteomes" id="UP000642571">
    <property type="component" value="Unassembled WGS sequence"/>
</dbReference>
<evidence type="ECO:0000313" key="2">
    <source>
        <dbReference type="Proteomes" id="UP000642571"/>
    </source>
</evidence>
<accession>A0ABQ1Q7Y3</accession>
<name>A0ABQ1Q7Y3_9BACI</name>